<evidence type="ECO:0000313" key="4">
    <source>
        <dbReference type="Proteomes" id="UP000282087"/>
    </source>
</evidence>
<comment type="caution">
    <text evidence="2">The sequence shown here is derived from an EMBL/GenBank/DDBJ whole genome shotgun (WGS) entry which is preliminary data.</text>
</comment>
<dbReference type="Proteomes" id="UP000286097">
    <property type="component" value="Unassembled WGS sequence"/>
</dbReference>
<keyword evidence="4" id="KW-1185">Reference proteome</keyword>
<feature type="region of interest" description="Disordered" evidence="1">
    <location>
        <begin position="55"/>
        <end position="76"/>
    </location>
</feature>
<accession>A0A3M6VIT9</accession>
<evidence type="ECO:0000313" key="3">
    <source>
        <dbReference type="EMBL" id="RQM09360.1"/>
    </source>
</evidence>
<protein>
    <submittedName>
        <fullName evidence="2">Uncharacterized protein</fullName>
    </submittedName>
</protein>
<reference evidence="4 5" key="1">
    <citation type="submission" date="2018-06" db="EMBL/GenBank/DDBJ databases">
        <title>Comparative genomics of downy mildews reveals potential adaptations to biotrophy.</title>
        <authorList>
            <person name="Fletcher K."/>
            <person name="Klosterman S.J."/>
            <person name="Derevnina L."/>
            <person name="Martin F."/>
            <person name="Koike S."/>
            <person name="Reyes Chin-Wo S."/>
            <person name="Mou B."/>
            <person name="Michelmore R."/>
        </authorList>
    </citation>
    <scope>NUCLEOTIDE SEQUENCE [LARGE SCALE GENOMIC DNA]</scope>
    <source>
        <strain evidence="3 5">R13</strain>
        <strain evidence="2 4">R14</strain>
    </source>
</reference>
<name>A0A3M6VIT9_9STRA</name>
<dbReference type="Proteomes" id="UP000282087">
    <property type="component" value="Unassembled WGS sequence"/>
</dbReference>
<proteinExistence type="predicted"/>
<sequence>MPGELRDVVRQRVILLSRILCSRRLQNSVDVTLMKEKEKLFKTLECLERNESAEHALEATSNNGKFKSKTLQQRRE</sequence>
<gene>
    <name evidence="3" type="ORF">DD237_005982</name>
    <name evidence="2" type="ORF">DD238_006946</name>
</gene>
<dbReference type="EMBL" id="QKXF01000720">
    <property type="protein sequence ID" value="RQM09360.1"/>
    <property type="molecule type" value="Genomic_DNA"/>
</dbReference>
<dbReference type="AlphaFoldDB" id="A0A3M6VIT9"/>
<dbReference type="VEuPathDB" id="FungiDB:DD237_005982"/>
<feature type="compositionally biased region" description="Polar residues" evidence="1">
    <location>
        <begin position="59"/>
        <end position="76"/>
    </location>
</feature>
<evidence type="ECO:0000313" key="2">
    <source>
        <dbReference type="EMBL" id="RMX64260.1"/>
    </source>
</evidence>
<evidence type="ECO:0000256" key="1">
    <source>
        <dbReference type="SAM" id="MobiDB-lite"/>
    </source>
</evidence>
<dbReference type="EMBL" id="QLLG01000326">
    <property type="protein sequence ID" value="RMX64260.1"/>
    <property type="molecule type" value="Genomic_DNA"/>
</dbReference>
<evidence type="ECO:0000313" key="5">
    <source>
        <dbReference type="Proteomes" id="UP000286097"/>
    </source>
</evidence>
<organism evidence="2 4">
    <name type="scientific">Peronospora effusa</name>
    <dbReference type="NCBI Taxonomy" id="542832"/>
    <lineage>
        <taxon>Eukaryota</taxon>
        <taxon>Sar</taxon>
        <taxon>Stramenopiles</taxon>
        <taxon>Oomycota</taxon>
        <taxon>Peronosporomycetes</taxon>
        <taxon>Peronosporales</taxon>
        <taxon>Peronosporaceae</taxon>
        <taxon>Peronospora</taxon>
    </lineage>
</organism>